<sequence>MSFVGTDVSAGGSLVWEKARVSGKKPNTIAFHIQYCRSRGLHSGRSVCGTSETTVGESDPNSFQNSVGSGTDVGYLIEDPNYQVPCCGIVNKWEFYAYRTGNLECQIWRKNSANEYMLVGENVINRGNGYTGKVVLTDRLLRHTTAGYNINVIVSDGWNTVGPSTIDVTITNINNDPVLTNLPDSINVLENLPLATSVFQPFANDTDSSDPKVFRASFDKEWAAQYFTVNSSSTVPLQVLTFKVLM</sequence>
<proteinExistence type="predicted"/>
<dbReference type="GO" id="GO:0016020">
    <property type="term" value="C:membrane"/>
    <property type="evidence" value="ECO:0007669"/>
    <property type="project" value="InterPro"/>
</dbReference>
<dbReference type="AlphaFoldDB" id="K1Q2F4"/>
<dbReference type="SUPFAM" id="SSF49313">
    <property type="entry name" value="Cadherin-like"/>
    <property type="match status" value="1"/>
</dbReference>
<dbReference type="EMBL" id="JH817975">
    <property type="protein sequence ID" value="EKC23045.1"/>
    <property type="molecule type" value="Genomic_DNA"/>
</dbReference>
<accession>K1Q2F4</accession>
<evidence type="ECO:0000313" key="1">
    <source>
        <dbReference type="EMBL" id="EKC23045.1"/>
    </source>
</evidence>
<reference evidence="1" key="1">
    <citation type="journal article" date="2012" name="Nature">
        <title>The oyster genome reveals stress adaptation and complexity of shell formation.</title>
        <authorList>
            <person name="Zhang G."/>
            <person name="Fang X."/>
            <person name="Guo X."/>
            <person name="Li L."/>
            <person name="Luo R."/>
            <person name="Xu F."/>
            <person name="Yang P."/>
            <person name="Zhang L."/>
            <person name="Wang X."/>
            <person name="Qi H."/>
            <person name="Xiong Z."/>
            <person name="Que H."/>
            <person name="Xie Y."/>
            <person name="Holland P.W."/>
            <person name="Paps J."/>
            <person name="Zhu Y."/>
            <person name="Wu F."/>
            <person name="Chen Y."/>
            <person name="Wang J."/>
            <person name="Peng C."/>
            <person name="Meng J."/>
            <person name="Yang L."/>
            <person name="Liu J."/>
            <person name="Wen B."/>
            <person name="Zhang N."/>
            <person name="Huang Z."/>
            <person name="Zhu Q."/>
            <person name="Feng Y."/>
            <person name="Mount A."/>
            <person name="Hedgecock D."/>
            <person name="Xu Z."/>
            <person name="Liu Y."/>
            <person name="Domazet-Loso T."/>
            <person name="Du Y."/>
            <person name="Sun X."/>
            <person name="Zhang S."/>
            <person name="Liu B."/>
            <person name="Cheng P."/>
            <person name="Jiang X."/>
            <person name="Li J."/>
            <person name="Fan D."/>
            <person name="Wang W."/>
            <person name="Fu W."/>
            <person name="Wang T."/>
            <person name="Wang B."/>
            <person name="Zhang J."/>
            <person name="Peng Z."/>
            <person name="Li Y."/>
            <person name="Li N."/>
            <person name="Wang J."/>
            <person name="Chen M."/>
            <person name="He Y."/>
            <person name="Tan F."/>
            <person name="Song X."/>
            <person name="Zheng Q."/>
            <person name="Huang R."/>
            <person name="Yang H."/>
            <person name="Du X."/>
            <person name="Chen L."/>
            <person name="Yang M."/>
            <person name="Gaffney P.M."/>
            <person name="Wang S."/>
            <person name="Luo L."/>
            <person name="She Z."/>
            <person name="Ming Y."/>
            <person name="Huang W."/>
            <person name="Zhang S."/>
            <person name="Huang B."/>
            <person name="Zhang Y."/>
            <person name="Qu T."/>
            <person name="Ni P."/>
            <person name="Miao G."/>
            <person name="Wang J."/>
            <person name="Wang Q."/>
            <person name="Steinberg C.E."/>
            <person name="Wang H."/>
            <person name="Li N."/>
            <person name="Qian L."/>
            <person name="Zhang G."/>
            <person name="Li Y."/>
            <person name="Yang H."/>
            <person name="Liu X."/>
            <person name="Wang J."/>
            <person name="Yin Y."/>
            <person name="Wang J."/>
        </authorList>
    </citation>
    <scope>NUCLEOTIDE SEQUENCE [LARGE SCALE GENOMIC DNA]</scope>
    <source>
        <strain evidence="1">05x7-T-G4-1.051#20</strain>
    </source>
</reference>
<dbReference type="InterPro" id="IPR002126">
    <property type="entry name" value="Cadherin-like_dom"/>
</dbReference>
<dbReference type="PROSITE" id="PS50268">
    <property type="entry name" value="CADHERIN_2"/>
    <property type="match status" value="1"/>
</dbReference>
<dbReference type="GO" id="GO:0005509">
    <property type="term" value="F:calcium ion binding"/>
    <property type="evidence" value="ECO:0007669"/>
    <property type="project" value="UniProtKB-UniRule"/>
</dbReference>
<organism evidence="1">
    <name type="scientific">Magallana gigas</name>
    <name type="common">Pacific oyster</name>
    <name type="synonym">Crassostrea gigas</name>
    <dbReference type="NCBI Taxonomy" id="29159"/>
    <lineage>
        <taxon>Eukaryota</taxon>
        <taxon>Metazoa</taxon>
        <taxon>Spiralia</taxon>
        <taxon>Lophotrochozoa</taxon>
        <taxon>Mollusca</taxon>
        <taxon>Bivalvia</taxon>
        <taxon>Autobranchia</taxon>
        <taxon>Pteriomorphia</taxon>
        <taxon>Ostreida</taxon>
        <taxon>Ostreoidea</taxon>
        <taxon>Ostreidae</taxon>
        <taxon>Magallana</taxon>
    </lineage>
</organism>
<dbReference type="InParanoid" id="K1Q2F4"/>
<dbReference type="GO" id="GO:0007156">
    <property type="term" value="P:homophilic cell adhesion via plasma membrane adhesion molecules"/>
    <property type="evidence" value="ECO:0007669"/>
    <property type="project" value="InterPro"/>
</dbReference>
<gene>
    <name evidence="1" type="ORF">CGI_10000773</name>
</gene>
<protein>
    <submittedName>
        <fullName evidence="1">Uncharacterized protein</fullName>
    </submittedName>
</protein>
<name>K1Q2F4_MAGGI</name>
<dbReference type="HOGENOM" id="CLU_1130026_0_0_1"/>
<dbReference type="InterPro" id="IPR015919">
    <property type="entry name" value="Cadherin-like_sf"/>
</dbReference>